<dbReference type="AlphaFoldDB" id="A0A6B0RV06"/>
<dbReference type="Proteomes" id="UP000322234">
    <property type="component" value="Unassembled WGS sequence"/>
</dbReference>
<comment type="caution">
    <text evidence="1">The sequence shown here is derived from an EMBL/GenBank/DDBJ whole genome shotgun (WGS) entry which is preliminary data.</text>
</comment>
<organism evidence="1 2">
    <name type="scientific">Bos mutus</name>
    <name type="common">wild yak</name>
    <dbReference type="NCBI Taxonomy" id="72004"/>
    <lineage>
        <taxon>Eukaryota</taxon>
        <taxon>Metazoa</taxon>
        <taxon>Chordata</taxon>
        <taxon>Craniata</taxon>
        <taxon>Vertebrata</taxon>
        <taxon>Euteleostomi</taxon>
        <taxon>Mammalia</taxon>
        <taxon>Eutheria</taxon>
        <taxon>Laurasiatheria</taxon>
        <taxon>Artiodactyla</taxon>
        <taxon>Ruminantia</taxon>
        <taxon>Pecora</taxon>
        <taxon>Bovidae</taxon>
        <taxon>Bovinae</taxon>
        <taxon>Bos</taxon>
    </lineage>
</organism>
<evidence type="ECO:0000313" key="1">
    <source>
        <dbReference type="EMBL" id="MXQ93919.1"/>
    </source>
</evidence>
<accession>A0A6B0RV06</accession>
<name>A0A6B0RV06_9CETA</name>
<proteinExistence type="predicted"/>
<evidence type="ECO:0000313" key="2">
    <source>
        <dbReference type="Proteomes" id="UP000322234"/>
    </source>
</evidence>
<dbReference type="EMBL" id="VBQZ03000102">
    <property type="protein sequence ID" value="MXQ93919.1"/>
    <property type="molecule type" value="Genomic_DNA"/>
</dbReference>
<gene>
    <name evidence="1" type="ORF">E5288_WYG008096</name>
</gene>
<sequence>MVNEFTEDYRLKNLNNLKVERVFAFGAAVTPMLQMGIRELEYSSKHRMVEDAAFRTGLELRQFSRLQNGDYKRTTEDVDQDTSQTVFLLVEPTVRQWDPWTAFQGQSVIVSSVPRLPGPTLHPPPSLKWYFTDTVWSNEYSDQRNTKAVGSASARTGNSVISKAIISETSDEKATCVDPMVYRDLCSMVRCEFISACTELQHQKRWCFTLTCSILTPLLVSPIVMRKSGTENLDDSRESSGP</sequence>
<reference evidence="1" key="1">
    <citation type="submission" date="2019-10" db="EMBL/GenBank/DDBJ databases">
        <title>The sequence and de novo assembly of the wild yak genome.</title>
        <authorList>
            <person name="Liu Y."/>
        </authorList>
    </citation>
    <scope>NUCLEOTIDE SEQUENCE [LARGE SCALE GENOMIC DNA]</scope>
    <source>
        <strain evidence="1">WY2019</strain>
    </source>
</reference>
<keyword evidence="2" id="KW-1185">Reference proteome</keyword>
<protein>
    <submittedName>
        <fullName evidence="1">Uncharacterized protein</fullName>
    </submittedName>
</protein>